<dbReference type="SUPFAM" id="SSF52218">
    <property type="entry name" value="Flavoproteins"/>
    <property type="match status" value="1"/>
</dbReference>
<dbReference type="GO" id="GO:0010181">
    <property type="term" value="F:FMN binding"/>
    <property type="evidence" value="ECO:0007669"/>
    <property type="project" value="TreeGrafter"/>
</dbReference>
<dbReference type="GO" id="GO:0070819">
    <property type="term" value="F:menaquinone-dependent protoporphyrinogen oxidase activity"/>
    <property type="evidence" value="ECO:0007669"/>
    <property type="project" value="TreeGrafter"/>
</dbReference>
<dbReference type="Gene3D" id="3.40.50.360">
    <property type="match status" value="1"/>
</dbReference>
<protein>
    <submittedName>
        <fullName evidence="2">Flavodoxin</fullName>
    </submittedName>
</protein>
<name>A0A1W2AYR4_9FIRM</name>
<accession>A0A1W2AYR4</accession>
<evidence type="ECO:0000259" key="1">
    <source>
        <dbReference type="Pfam" id="PF12724"/>
    </source>
</evidence>
<dbReference type="AlphaFoldDB" id="A0A1W2AYR4"/>
<dbReference type="Proteomes" id="UP000192790">
    <property type="component" value="Unassembled WGS sequence"/>
</dbReference>
<keyword evidence="3" id="KW-1185">Reference proteome</keyword>
<dbReference type="STRING" id="1122930.SAMN02745168_2021"/>
<dbReference type="GO" id="GO:0006783">
    <property type="term" value="P:heme biosynthetic process"/>
    <property type="evidence" value="ECO:0007669"/>
    <property type="project" value="TreeGrafter"/>
</dbReference>
<proteinExistence type="predicted"/>
<dbReference type="OrthoDB" id="4564047at2"/>
<organism evidence="2 3">
    <name type="scientific">Papillibacter cinnamivorans DSM 12816</name>
    <dbReference type="NCBI Taxonomy" id="1122930"/>
    <lineage>
        <taxon>Bacteria</taxon>
        <taxon>Bacillati</taxon>
        <taxon>Bacillota</taxon>
        <taxon>Clostridia</taxon>
        <taxon>Eubacteriales</taxon>
        <taxon>Oscillospiraceae</taxon>
        <taxon>Papillibacter</taxon>
    </lineage>
</organism>
<reference evidence="2 3" key="1">
    <citation type="submission" date="2017-04" db="EMBL/GenBank/DDBJ databases">
        <authorList>
            <person name="Afonso C.L."/>
            <person name="Miller P.J."/>
            <person name="Scott M.A."/>
            <person name="Spackman E."/>
            <person name="Goraichik I."/>
            <person name="Dimitrov K.M."/>
            <person name="Suarez D.L."/>
            <person name="Swayne D.E."/>
        </authorList>
    </citation>
    <scope>NUCLEOTIDE SEQUENCE [LARGE SCALE GENOMIC DNA]</scope>
    <source>
        <strain evidence="2 3">DSM 12816</strain>
    </source>
</reference>
<dbReference type="InterPro" id="IPR029039">
    <property type="entry name" value="Flavoprotein-like_sf"/>
</dbReference>
<sequence>MKAIVVVSSYHHKNTEKVAERIAEILDAGVTPPELMEPGSLVAYDLVGFGSGIYDGKHHKRLLALADKLPRANGTKAFLFSTDGMPRAVVKDEVMLQNKMFKDHAVLREKLRVEGYEIVGEFGCAGFNTNSFLKLFGGINKGRPDDRDLAQAAEFALRLKNIMTTK</sequence>
<dbReference type="Pfam" id="PF12724">
    <property type="entry name" value="Flavodoxin_5"/>
    <property type="match status" value="1"/>
</dbReference>
<dbReference type="RefSeq" id="WP_084234688.1">
    <property type="nucleotide sequence ID" value="NZ_FWXW01000004.1"/>
</dbReference>
<feature type="domain" description="Flavodoxin" evidence="1">
    <location>
        <begin position="13"/>
        <end position="91"/>
    </location>
</feature>
<dbReference type="InterPro" id="IPR026816">
    <property type="entry name" value="Flavodoxin_dom"/>
</dbReference>
<dbReference type="InterPro" id="IPR052200">
    <property type="entry name" value="Protoporphyrinogen_IX_DH"/>
</dbReference>
<evidence type="ECO:0000313" key="3">
    <source>
        <dbReference type="Proteomes" id="UP000192790"/>
    </source>
</evidence>
<dbReference type="PANTHER" id="PTHR38030:SF2">
    <property type="entry name" value="PROTOPORPHYRINOGEN IX DEHYDROGENASE [QUINONE]"/>
    <property type="match status" value="1"/>
</dbReference>
<evidence type="ECO:0000313" key="2">
    <source>
        <dbReference type="EMBL" id="SMC65328.1"/>
    </source>
</evidence>
<dbReference type="PANTHER" id="PTHR38030">
    <property type="entry name" value="PROTOPORPHYRINOGEN IX DEHYDROGENASE [MENAQUINONE]"/>
    <property type="match status" value="1"/>
</dbReference>
<gene>
    <name evidence="2" type="ORF">SAMN02745168_2021</name>
</gene>
<dbReference type="EMBL" id="FWXW01000004">
    <property type="protein sequence ID" value="SMC65328.1"/>
    <property type="molecule type" value="Genomic_DNA"/>
</dbReference>